<evidence type="ECO:0000313" key="1">
    <source>
        <dbReference type="EMBL" id="QFT27908.1"/>
    </source>
</evidence>
<name>A0A5P9CNQ2_9VIBR</name>
<gene>
    <name evidence="1" type="ORF">FIV01_16085</name>
</gene>
<keyword evidence="1" id="KW-0614">Plasmid</keyword>
<dbReference type="AlphaFoldDB" id="A0A5P9CNQ2"/>
<organism evidence="1 2">
    <name type="scientific">Vibrio aquimaris</name>
    <dbReference type="NCBI Taxonomy" id="2587862"/>
    <lineage>
        <taxon>Bacteria</taxon>
        <taxon>Pseudomonadati</taxon>
        <taxon>Pseudomonadota</taxon>
        <taxon>Gammaproteobacteria</taxon>
        <taxon>Vibrionales</taxon>
        <taxon>Vibrionaceae</taxon>
        <taxon>Vibrio</taxon>
    </lineage>
</organism>
<evidence type="ECO:0000313" key="2">
    <source>
        <dbReference type="Proteomes" id="UP000326936"/>
    </source>
</evidence>
<dbReference type="Proteomes" id="UP000326936">
    <property type="component" value="Plasmid pTHAF100_a"/>
</dbReference>
<protein>
    <submittedName>
        <fullName evidence="1">Uncharacterized protein</fullName>
    </submittedName>
</protein>
<geneLocation type="plasmid" evidence="2">
    <name>pthaf100_a</name>
</geneLocation>
<dbReference type="OrthoDB" id="5841081at2"/>
<reference evidence="1 2" key="1">
    <citation type="submission" date="2019-10" db="EMBL/GenBank/DDBJ databases">
        <title>Complete genome sequence of Vibrio sp. strain THAF100, isolated from non-filtered water from the water column of tank 6 of a marine aquarium containing stony-coral fragments. Water maintained at 26 degree C.</title>
        <authorList>
            <person name="Ruckert C."/>
            <person name="Franco A."/>
            <person name="Kalinowski J."/>
            <person name="Glaeser S."/>
        </authorList>
    </citation>
    <scope>NUCLEOTIDE SEQUENCE [LARGE SCALE GENOMIC DNA]</scope>
    <source>
        <strain evidence="1 2">THAF100</strain>
        <plasmid evidence="2">pthaf100_a</plasmid>
    </source>
</reference>
<sequence length="442" mass="49973">MIYNKDLILQSIDQYNNSNGKGAERSRMSDWLHFENHGKAGQVRANILKSYVEKSQPIYIGGLISEYLSASVKPGTLNKIIKDNSQKDCFKHAKVLNGGSNNSASLRTYVKSAHNKIISRDAQYTKPYQNKLLEGNSVPPERMIASGFSIFKSDLNKVKDLNSSAHTVTMYQHKSTNDMYFGKSLTDGSEEKINALSEILYSLIWQKFIGDRSSKSLIMLDDSNQICGICSKGLNQFSELKTQLGKNGYPSKLGLLSIAVLSYLLVEDDLHTKNVGTFNYHGETVFGKIDHDYIVSKFKTHQSHFNNDFNLELLVGYLLTQDVNLLKLMLKSLRFSPGTKNSTMLNFGHYLRGLNGGANTTLGRKATRDFYSNYVTIHNKSECEFLKNRIKTLNIREMDKDYDSIIKFAARYSIVGIDKINDVYFFIKNRVLIAKNELSSLS</sequence>
<proteinExistence type="predicted"/>
<dbReference type="RefSeq" id="WP_152431978.1">
    <property type="nucleotide sequence ID" value="NZ_CBCSDK010000011.1"/>
</dbReference>
<dbReference type="EMBL" id="CP045351">
    <property type="protein sequence ID" value="QFT27908.1"/>
    <property type="molecule type" value="Genomic_DNA"/>
</dbReference>
<accession>A0A5P9CNQ2</accession>
<dbReference type="KEGG" id="vaq:FIV01_16085"/>
<keyword evidence="2" id="KW-1185">Reference proteome</keyword>